<keyword evidence="3" id="KW-1185">Reference proteome</keyword>
<feature type="region of interest" description="Disordered" evidence="1">
    <location>
        <begin position="1"/>
        <end position="20"/>
    </location>
</feature>
<dbReference type="AlphaFoldDB" id="A0A918EWD2"/>
<dbReference type="Pfam" id="PF19457">
    <property type="entry name" value="DUF5994"/>
    <property type="match status" value="1"/>
</dbReference>
<name>A0A918EWD2_9ACTN</name>
<accession>A0A918EWD2</accession>
<dbReference type="RefSeq" id="WP_189557641.1">
    <property type="nucleotide sequence ID" value="NZ_BMTU01000004.1"/>
</dbReference>
<evidence type="ECO:0000313" key="3">
    <source>
        <dbReference type="Proteomes" id="UP000656732"/>
    </source>
</evidence>
<evidence type="ECO:0000313" key="2">
    <source>
        <dbReference type="EMBL" id="GGQ75818.1"/>
    </source>
</evidence>
<proteinExistence type="predicted"/>
<protein>
    <submittedName>
        <fullName evidence="2">Uncharacterized protein</fullName>
    </submittedName>
</protein>
<feature type="compositionally biased region" description="Basic and acidic residues" evidence="1">
    <location>
        <begin position="136"/>
        <end position="148"/>
    </location>
</feature>
<dbReference type="Proteomes" id="UP000656732">
    <property type="component" value="Unassembled WGS sequence"/>
</dbReference>
<feature type="compositionally biased region" description="Polar residues" evidence="1">
    <location>
        <begin position="1"/>
        <end position="13"/>
    </location>
</feature>
<evidence type="ECO:0000256" key="1">
    <source>
        <dbReference type="SAM" id="MobiDB-lite"/>
    </source>
</evidence>
<dbReference type="EMBL" id="BMTU01000004">
    <property type="protein sequence ID" value="GGQ75818.1"/>
    <property type="molecule type" value="Genomic_DNA"/>
</dbReference>
<reference evidence="2" key="1">
    <citation type="journal article" date="2014" name="Int. J. Syst. Evol. Microbiol.">
        <title>Complete genome sequence of Corynebacterium casei LMG S-19264T (=DSM 44701T), isolated from a smear-ripened cheese.</title>
        <authorList>
            <consortium name="US DOE Joint Genome Institute (JGI-PGF)"/>
            <person name="Walter F."/>
            <person name="Albersmeier A."/>
            <person name="Kalinowski J."/>
            <person name="Ruckert C."/>
        </authorList>
    </citation>
    <scope>NUCLEOTIDE SEQUENCE</scope>
    <source>
        <strain evidence="2">JCM 4403</strain>
    </source>
</reference>
<comment type="caution">
    <text evidence="2">The sequence shown here is derived from an EMBL/GenBank/DDBJ whole genome shotgun (WGS) entry which is preliminary data.</text>
</comment>
<sequence length="180" mass="18818">MTVTIDRTASTGRAPSPRARVSLTAAPGSLDGVWWPRSRALTRELPPLADAVGGAWGRITGITVSPSHWPVIPRWVSLAGRTVRVDWSAEGQDSHRLTLVSSGGRRDMLVIPPETGAVAAAQLMGPAAVVPHRERAVDAADARSREEAWETDGGAGRASSRPGRKGLAAARPPGAGGERS</sequence>
<organism evidence="2 3">
    <name type="scientific">Streptomyces pilosus</name>
    <dbReference type="NCBI Taxonomy" id="28893"/>
    <lineage>
        <taxon>Bacteria</taxon>
        <taxon>Bacillati</taxon>
        <taxon>Actinomycetota</taxon>
        <taxon>Actinomycetes</taxon>
        <taxon>Kitasatosporales</taxon>
        <taxon>Streptomycetaceae</taxon>
        <taxon>Streptomyces</taxon>
    </lineage>
</organism>
<dbReference type="InterPro" id="IPR046036">
    <property type="entry name" value="DUF5994"/>
</dbReference>
<gene>
    <name evidence="2" type="ORF">GCM10010280_22450</name>
</gene>
<feature type="region of interest" description="Disordered" evidence="1">
    <location>
        <begin position="136"/>
        <end position="180"/>
    </location>
</feature>
<reference evidence="2" key="2">
    <citation type="submission" date="2020-09" db="EMBL/GenBank/DDBJ databases">
        <authorList>
            <person name="Sun Q."/>
            <person name="Ohkuma M."/>
        </authorList>
    </citation>
    <scope>NUCLEOTIDE SEQUENCE</scope>
    <source>
        <strain evidence="2">JCM 4403</strain>
    </source>
</reference>
<feature type="compositionally biased region" description="Low complexity" evidence="1">
    <location>
        <begin position="157"/>
        <end position="173"/>
    </location>
</feature>